<organism evidence="8 9">
    <name type="scientific">Rickenella mellea</name>
    <dbReference type="NCBI Taxonomy" id="50990"/>
    <lineage>
        <taxon>Eukaryota</taxon>
        <taxon>Fungi</taxon>
        <taxon>Dikarya</taxon>
        <taxon>Basidiomycota</taxon>
        <taxon>Agaricomycotina</taxon>
        <taxon>Agaricomycetes</taxon>
        <taxon>Hymenochaetales</taxon>
        <taxon>Rickenellaceae</taxon>
        <taxon>Rickenella</taxon>
    </lineage>
</organism>
<proteinExistence type="inferred from homology"/>
<feature type="transmembrane region" description="Helical" evidence="7">
    <location>
        <begin position="46"/>
        <end position="67"/>
    </location>
</feature>
<evidence type="ECO:0000256" key="3">
    <source>
        <dbReference type="ARBA" id="ARBA00021353"/>
    </source>
</evidence>
<evidence type="ECO:0000256" key="7">
    <source>
        <dbReference type="RuleBase" id="RU367100"/>
    </source>
</evidence>
<keyword evidence="9" id="KW-1185">Reference proteome</keyword>
<feature type="transmembrane region" description="Helical" evidence="7">
    <location>
        <begin position="12"/>
        <end position="34"/>
    </location>
</feature>
<evidence type="ECO:0000313" key="8">
    <source>
        <dbReference type="EMBL" id="TDL28684.1"/>
    </source>
</evidence>
<keyword evidence="5 7" id="KW-1133">Transmembrane helix</keyword>
<evidence type="ECO:0000256" key="4">
    <source>
        <dbReference type="ARBA" id="ARBA00022692"/>
    </source>
</evidence>
<dbReference type="STRING" id="50990.A0A4Y7QLZ5"/>
<gene>
    <name evidence="7" type="primary">DLT1</name>
    <name evidence="8" type="ORF">BD410DRAFT_781208</name>
</gene>
<comment type="similarity">
    <text evidence="2 7">Belongs to the DLT1 family.</text>
</comment>
<comment type="subcellular location">
    <subcellularLocation>
        <location evidence="7">Membrane</location>
        <topology evidence="7">Multi-pass membrane protein</topology>
    </subcellularLocation>
</comment>
<dbReference type="PANTHER" id="PTHR40021">
    <property type="entry name" value="DEFECT AT LOW TEMPERATURE PROTEIN 1"/>
    <property type="match status" value="1"/>
</dbReference>
<name>A0A4Y7QLZ5_9AGAM</name>
<evidence type="ECO:0000256" key="2">
    <source>
        <dbReference type="ARBA" id="ARBA00005550"/>
    </source>
</evidence>
<dbReference type="AlphaFoldDB" id="A0A4Y7QLZ5"/>
<keyword evidence="4 7" id="KW-0812">Transmembrane</keyword>
<accession>A0A4Y7QLZ5</accession>
<dbReference type="EMBL" id="ML170157">
    <property type="protein sequence ID" value="TDL28684.1"/>
    <property type="molecule type" value="Genomic_DNA"/>
</dbReference>
<keyword evidence="6 7" id="KW-0472">Membrane</keyword>
<dbReference type="VEuPathDB" id="FungiDB:BD410DRAFT_781208"/>
<dbReference type="Proteomes" id="UP000294933">
    <property type="component" value="Unassembled WGS sequence"/>
</dbReference>
<dbReference type="PANTHER" id="PTHR40021:SF1">
    <property type="entry name" value="DEFECT AT LOW TEMPERATURE PROTEIN 1"/>
    <property type="match status" value="1"/>
</dbReference>
<evidence type="ECO:0000256" key="5">
    <source>
        <dbReference type="ARBA" id="ARBA00022989"/>
    </source>
</evidence>
<reference evidence="8 9" key="1">
    <citation type="submission" date="2018-06" db="EMBL/GenBank/DDBJ databases">
        <title>A transcriptomic atlas of mushroom development highlights an independent origin of complex multicellularity.</title>
        <authorList>
            <consortium name="DOE Joint Genome Institute"/>
            <person name="Krizsan K."/>
            <person name="Almasi E."/>
            <person name="Merenyi Z."/>
            <person name="Sahu N."/>
            <person name="Viragh M."/>
            <person name="Koszo T."/>
            <person name="Mondo S."/>
            <person name="Kiss B."/>
            <person name="Balint B."/>
            <person name="Kues U."/>
            <person name="Barry K."/>
            <person name="Hegedus J.C."/>
            <person name="Henrissat B."/>
            <person name="Johnson J."/>
            <person name="Lipzen A."/>
            <person name="Ohm R."/>
            <person name="Nagy I."/>
            <person name="Pangilinan J."/>
            <person name="Yan J."/>
            <person name="Xiong Y."/>
            <person name="Grigoriev I.V."/>
            <person name="Hibbett D.S."/>
            <person name="Nagy L.G."/>
        </authorList>
    </citation>
    <scope>NUCLEOTIDE SEQUENCE [LARGE SCALE GENOMIC DNA]</scope>
    <source>
        <strain evidence="8 9">SZMC22713</strain>
    </source>
</reference>
<evidence type="ECO:0000313" key="9">
    <source>
        <dbReference type="Proteomes" id="UP000294933"/>
    </source>
</evidence>
<dbReference type="InterPro" id="IPR038869">
    <property type="entry name" value="DLT1"/>
</dbReference>
<protein>
    <recommendedName>
        <fullName evidence="3 7">Defect at low temperature protein 1</fullName>
    </recommendedName>
</protein>
<evidence type="ECO:0000256" key="6">
    <source>
        <dbReference type="ARBA" id="ARBA00023136"/>
    </source>
</evidence>
<comment type="function">
    <text evidence="1 7">Required for growth under high-pressure and low-temperature conditions.</text>
</comment>
<sequence length="243" mass="27085">MPVSAIARFGYLALVLLTFVVVGLSCIGLLSQAIRTSPDRDWNANVNAVVVGGAYVLILAFSLGFCLKRRISVRRRLAKIPKSRIAVRKGDVPQPVQEYIEREFLRSCAVAYKSQPKATFREGWGAPGTKYEGIRFRTAVLDTIPEVDAVARLIIPSMPAYRTNVPITRHLRHIKSLISADDDGDAYFRNYTNVVQVARYASREPTEEEFGACIDAAAAIKQILLHYRMAQMDASNPELNRQS</sequence>
<dbReference type="GO" id="GO:0016020">
    <property type="term" value="C:membrane"/>
    <property type="evidence" value="ECO:0007669"/>
    <property type="project" value="UniProtKB-SubCell"/>
</dbReference>
<evidence type="ECO:0000256" key="1">
    <source>
        <dbReference type="ARBA" id="ARBA00002489"/>
    </source>
</evidence>
<dbReference type="OrthoDB" id="337038at2759"/>